<evidence type="ECO:0000313" key="3">
    <source>
        <dbReference type="Proteomes" id="UP000295621"/>
    </source>
</evidence>
<sequence>MHRGWVIPGAVLGSALAVVAATQVASWSPDATGWDGYGPSGPTLEPTIEPLPADYTRPPECQDEFEAALRDGRIREAQESGATVFAVACRLGDRDG</sequence>
<keyword evidence="1" id="KW-0732">Signal</keyword>
<gene>
    <name evidence="2" type="ORF">E1212_24275</name>
</gene>
<evidence type="ECO:0000256" key="1">
    <source>
        <dbReference type="SAM" id="SignalP"/>
    </source>
</evidence>
<dbReference type="Proteomes" id="UP000295621">
    <property type="component" value="Unassembled WGS sequence"/>
</dbReference>
<keyword evidence="3" id="KW-1185">Reference proteome</keyword>
<protein>
    <submittedName>
        <fullName evidence="2">Uncharacterized protein</fullName>
    </submittedName>
</protein>
<reference evidence="2 3" key="1">
    <citation type="submission" date="2019-02" db="EMBL/GenBank/DDBJ databases">
        <title>Draft genome sequences of novel Actinobacteria.</title>
        <authorList>
            <person name="Sahin N."/>
            <person name="Ay H."/>
            <person name="Saygin H."/>
        </authorList>
    </citation>
    <scope>NUCLEOTIDE SEQUENCE [LARGE SCALE GENOMIC DNA]</scope>
    <source>
        <strain evidence="2 3">KC603</strain>
    </source>
</reference>
<feature type="signal peptide" evidence="1">
    <location>
        <begin position="1"/>
        <end position="20"/>
    </location>
</feature>
<comment type="caution">
    <text evidence="2">The sequence shown here is derived from an EMBL/GenBank/DDBJ whole genome shotgun (WGS) entry which is preliminary data.</text>
</comment>
<feature type="chain" id="PRO_5038523228" evidence="1">
    <location>
        <begin position="21"/>
        <end position="96"/>
    </location>
</feature>
<dbReference type="OrthoDB" id="9913041at2"/>
<proteinExistence type="predicted"/>
<dbReference type="EMBL" id="SMKL01000074">
    <property type="protein sequence ID" value="TDC47457.1"/>
    <property type="molecule type" value="Genomic_DNA"/>
</dbReference>
<dbReference type="AlphaFoldDB" id="A0A4R4RE16"/>
<dbReference type="RefSeq" id="WP_131987263.1">
    <property type="nucleotide sequence ID" value="NZ_SMKL01000074.1"/>
</dbReference>
<accession>A0A4R4RE16</accession>
<organism evidence="2 3">
    <name type="scientific">Jiangella ureilytica</name>
    <dbReference type="NCBI Taxonomy" id="2530374"/>
    <lineage>
        <taxon>Bacteria</taxon>
        <taxon>Bacillati</taxon>
        <taxon>Actinomycetota</taxon>
        <taxon>Actinomycetes</taxon>
        <taxon>Jiangellales</taxon>
        <taxon>Jiangellaceae</taxon>
        <taxon>Jiangella</taxon>
    </lineage>
</organism>
<evidence type="ECO:0000313" key="2">
    <source>
        <dbReference type="EMBL" id="TDC47457.1"/>
    </source>
</evidence>
<name>A0A4R4RE16_9ACTN</name>